<dbReference type="NCBIfam" id="NF002242">
    <property type="entry name" value="PRK01151.1"/>
    <property type="match status" value="1"/>
</dbReference>
<dbReference type="PANTHER" id="PTHR10732:SF0">
    <property type="entry name" value="40S RIBOSOMAL PROTEIN S17"/>
    <property type="match status" value="1"/>
</dbReference>
<dbReference type="SUPFAM" id="SSF116820">
    <property type="entry name" value="Rps17e-like"/>
    <property type="match status" value="1"/>
</dbReference>
<dbReference type="Gene3D" id="1.10.60.20">
    <property type="entry name" value="Ribosomal protein S17e-like"/>
    <property type="match status" value="1"/>
</dbReference>
<gene>
    <name evidence="4" type="ORF">A3Q56_05734</name>
</gene>
<dbReference type="GO" id="GO:0005840">
    <property type="term" value="C:ribosome"/>
    <property type="evidence" value="ECO:0007669"/>
    <property type="project" value="UniProtKB-KW"/>
</dbReference>
<reference evidence="4 5" key="1">
    <citation type="submission" date="2016-04" db="EMBL/GenBank/DDBJ databases">
        <title>The genome of Intoshia linei affirms orthonectids as highly simplified spiralians.</title>
        <authorList>
            <person name="Mikhailov K.V."/>
            <person name="Slusarev G.S."/>
            <person name="Nikitin M.A."/>
            <person name="Logacheva M.D."/>
            <person name="Penin A."/>
            <person name="Aleoshin V."/>
            <person name="Panchin Y.V."/>
        </authorList>
    </citation>
    <scope>NUCLEOTIDE SEQUENCE [LARGE SCALE GENOMIC DNA]</scope>
    <source>
        <strain evidence="4">Intl2013</strain>
        <tissue evidence="4">Whole animal</tissue>
    </source>
</reference>
<keyword evidence="2" id="KW-0689">Ribosomal protein</keyword>
<dbReference type="PANTHER" id="PTHR10732">
    <property type="entry name" value="40S RIBOSOMAL PROTEIN S17"/>
    <property type="match status" value="1"/>
</dbReference>
<evidence type="ECO:0000256" key="1">
    <source>
        <dbReference type="ARBA" id="ARBA00010444"/>
    </source>
</evidence>
<evidence type="ECO:0000313" key="5">
    <source>
        <dbReference type="Proteomes" id="UP000078046"/>
    </source>
</evidence>
<dbReference type="OrthoDB" id="1727351at2759"/>
<dbReference type="InterPro" id="IPR036401">
    <property type="entry name" value="Ribosomal_eS17_sf"/>
</dbReference>
<evidence type="ECO:0008006" key="6">
    <source>
        <dbReference type="Google" id="ProtNLM"/>
    </source>
</evidence>
<dbReference type="Proteomes" id="UP000078046">
    <property type="component" value="Unassembled WGS sequence"/>
</dbReference>
<protein>
    <recommendedName>
        <fullName evidence="6">40S ribosomal protein S17</fullName>
    </recommendedName>
</protein>
<evidence type="ECO:0000256" key="2">
    <source>
        <dbReference type="ARBA" id="ARBA00022980"/>
    </source>
</evidence>
<dbReference type="GO" id="GO:1990904">
    <property type="term" value="C:ribonucleoprotein complex"/>
    <property type="evidence" value="ECO:0007669"/>
    <property type="project" value="UniProtKB-KW"/>
</dbReference>
<comment type="caution">
    <text evidence="4">The sequence shown here is derived from an EMBL/GenBank/DDBJ whole genome shotgun (WGS) entry which is preliminary data.</text>
</comment>
<dbReference type="AlphaFoldDB" id="A0A177AYU3"/>
<comment type="similarity">
    <text evidence="1">Belongs to the eukaryotic ribosomal protein eS17 family.</text>
</comment>
<evidence type="ECO:0000256" key="3">
    <source>
        <dbReference type="ARBA" id="ARBA00023274"/>
    </source>
</evidence>
<proteinExistence type="inferred from homology"/>
<evidence type="ECO:0000313" key="4">
    <source>
        <dbReference type="EMBL" id="OAF66543.1"/>
    </source>
</evidence>
<dbReference type="EMBL" id="LWCA01000899">
    <property type="protein sequence ID" value="OAF66543.1"/>
    <property type="molecule type" value="Genomic_DNA"/>
</dbReference>
<name>A0A177AYU3_9BILA</name>
<dbReference type="HAMAP" id="MF_00511">
    <property type="entry name" value="Ribosomal_eS17"/>
    <property type="match status" value="1"/>
</dbReference>
<dbReference type="GO" id="GO:0006412">
    <property type="term" value="P:translation"/>
    <property type="evidence" value="ECO:0007669"/>
    <property type="project" value="InterPro"/>
</dbReference>
<dbReference type="InterPro" id="IPR001210">
    <property type="entry name" value="Ribosomal_eS17"/>
</dbReference>
<accession>A0A177AYU3</accession>
<keyword evidence="3" id="KW-0687">Ribonucleoprotein</keyword>
<keyword evidence="5" id="KW-1185">Reference proteome</keyword>
<organism evidence="4 5">
    <name type="scientific">Intoshia linei</name>
    <dbReference type="NCBI Taxonomy" id="1819745"/>
    <lineage>
        <taxon>Eukaryota</taxon>
        <taxon>Metazoa</taxon>
        <taxon>Spiralia</taxon>
        <taxon>Lophotrochozoa</taxon>
        <taxon>Mesozoa</taxon>
        <taxon>Orthonectida</taxon>
        <taxon>Rhopaluridae</taxon>
        <taxon>Intoshia</taxon>
    </lineage>
</organism>
<dbReference type="GO" id="GO:0003735">
    <property type="term" value="F:structural constituent of ribosome"/>
    <property type="evidence" value="ECO:0007669"/>
    <property type="project" value="InterPro"/>
</dbReference>
<dbReference type="Pfam" id="PF00833">
    <property type="entry name" value="Ribosomal_S17e"/>
    <property type="match status" value="1"/>
</dbReference>
<sequence>MGRVRNRLVKRSARKIVEKHYDYLCHDFQTNKQLVSHVAEIQGKRLRNQIAGYVTRLVKRVECGPVRGICLRIHEKERNIPENISLENSVLFRHRQRFRIDDDTKEMLKILGLPNPYE</sequence>